<dbReference type="Gene3D" id="3.40.50.9200">
    <property type="entry name" value="Hypothetical protein MTH538"/>
    <property type="match status" value="1"/>
</dbReference>
<dbReference type="Proteomes" id="UP000189410">
    <property type="component" value="Unassembled WGS sequence"/>
</dbReference>
<accession>A0ABX3K8L9</accession>
<dbReference type="SUPFAM" id="SSF52206">
    <property type="entry name" value="Hypothetical protein MTH538"/>
    <property type="match status" value="1"/>
</dbReference>
<feature type="domain" description="Thoeris protein ThsB TIR-like" evidence="1">
    <location>
        <begin position="10"/>
        <end position="105"/>
    </location>
</feature>
<comment type="caution">
    <text evidence="2">The sequence shown here is derived from an EMBL/GenBank/DDBJ whole genome shotgun (WGS) entry which is preliminary data.</text>
</comment>
<dbReference type="Pfam" id="PF08937">
    <property type="entry name" value="ThsB_TIR"/>
    <property type="match status" value="1"/>
</dbReference>
<evidence type="ECO:0000313" key="3">
    <source>
        <dbReference type="Proteomes" id="UP000189410"/>
    </source>
</evidence>
<protein>
    <submittedName>
        <fullName evidence="2">Nuclease</fullName>
    </submittedName>
</protein>
<dbReference type="RefSeq" id="WP_077668208.1">
    <property type="nucleotide sequence ID" value="NZ_MUFB01000016.1"/>
</dbReference>
<sequence>MPGLFSYRLFISHAWRYGDRYRRVIDFLDAANNFSYTNYSVPSDRAFDRMNVSQLKEELRQQIRPTQVVVIVGGMYIAHSDWIQFEIDFAKSLGKPILGIRPRGAQVMPRAVSEAADEIVNWNTASMVGAIRRLRR</sequence>
<organism evidence="2 3">
    <name type="scientific">Salinivibrio siamensis</name>
    <dbReference type="NCBI Taxonomy" id="414286"/>
    <lineage>
        <taxon>Bacteria</taxon>
        <taxon>Pseudomonadati</taxon>
        <taxon>Pseudomonadota</taxon>
        <taxon>Gammaproteobacteria</taxon>
        <taxon>Vibrionales</taxon>
        <taxon>Vibrionaceae</taxon>
        <taxon>Salinivibrio</taxon>
    </lineage>
</organism>
<dbReference type="InterPro" id="IPR015032">
    <property type="entry name" value="ThsB__TIR-like_domain"/>
</dbReference>
<reference evidence="2 3" key="1">
    <citation type="journal article" date="2017" name="Genome Announc.">
        <title>Draft Genome Sequences of Salinivibrio proteolyticus, Salinivibrio sharmensis, Salinivibrio siamensis, Salinivibrio costicola subsp. alcaliphilus, Salinivibrio costicola subsp. vallismortis, and 29 New Isolates Belonging to the Genus Salinivibrio.</title>
        <authorList>
            <person name="Lopez-Hermoso C."/>
            <person name="de la Haba R.R."/>
            <person name="Sanchez-Porro C."/>
            <person name="Bayliss S.C."/>
            <person name="Feil E.J."/>
            <person name="Ventosa A."/>
        </authorList>
    </citation>
    <scope>NUCLEOTIDE SEQUENCE [LARGE SCALE GENOMIC DNA]</scope>
    <source>
        <strain evidence="2 3">JCM 14472</strain>
    </source>
</reference>
<keyword evidence="3" id="KW-1185">Reference proteome</keyword>
<dbReference type="InterPro" id="IPR036490">
    <property type="entry name" value="ThsB_TIR-like_sf"/>
</dbReference>
<dbReference type="EMBL" id="MUFB01000016">
    <property type="protein sequence ID" value="OOE84583.1"/>
    <property type="molecule type" value="Genomic_DNA"/>
</dbReference>
<evidence type="ECO:0000313" key="2">
    <source>
        <dbReference type="EMBL" id="OOE84583.1"/>
    </source>
</evidence>
<proteinExistence type="predicted"/>
<evidence type="ECO:0000259" key="1">
    <source>
        <dbReference type="Pfam" id="PF08937"/>
    </source>
</evidence>
<gene>
    <name evidence="2" type="ORF">BZG73_09960</name>
</gene>
<name>A0ABX3K8L9_9GAMM</name>